<gene>
    <name evidence="2" type="ORF">SKAU_G00274490</name>
</gene>
<keyword evidence="3" id="KW-1185">Reference proteome</keyword>
<dbReference type="AlphaFoldDB" id="A0A9Q1F160"/>
<feature type="compositionally biased region" description="Basic and acidic residues" evidence="1">
    <location>
        <begin position="1"/>
        <end position="10"/>
    </location>
</feature>
<feature type="region of interest" description="Disordered" evidence="1">
    <location>
        <begin position="1"/>
        <end position="24"/>
    </location>
</feature>
<evidence type="ECO:0000313" key="3">
    <source>
        <dbReference type="Proteomes" id="UP001152622"/>
    </source>
</evidence>
<evidence type="ECO:0000256" key="1">
    <source>
        <dbReference type="SAM" id="MobiDB-lite"/>
    </source>
</evidence>
<comment type="caution">
    <text evidence="2">The sequence shown here is derived from an EMBL/GenBank/DDBJ whole genome shotgun (WGS) entry which is preliminary data.</text>
</comment>
<protein>
    <submittedName>
        <fullName evidence="2">Uncharacterized protein</fullName>
    </submittedName>
</protein>
<organism evidence="2 3">
    <name type="scientific">Synaphobranchus kaupii</name>
    <name type="common">Kaup's arrowtooth eel</name>
    <dbReference type="NCBI Taxonomy" id="118154"/>
    <lineage>
        <taxon>Eukaryota</taxon>
        <taxon>Metazoa</taxon>
        <taxon>Chordata</taxon>
        <taxon>Craniata</taxon>
        <taxon>Vertebrata</taxon>
        <taxon>Euteleostomi</taxon>
        <taxon>Actinopterygii</taxon>
        <taxon>Neopterygii</taxon>
        <taxon>Teleostei</taxon>
        <taxon>Anguilliformes</taxon>
        <taxon>Synaphobranchidae</taxon>
        <taxon>Synaphobranchus</taxon>
    </lineage>
</organism>
<proteinExistence type="predicted"/>
<accession>A0A9Q1F160</accession>
<feature type="region of interest" description="Disordered" evidence="1">
    <location>
        <begin position="66"/>
        <end position="101"/>
    </location>
</feature>
<sequence length="101" mass="10834">MLEDDLKLSSDEEDSEQATEKTKLRNIPLKCPHISSSQSVSKAGALCSCYRPPSFQPFDIDIDVTQAPLSSAPHRPPGSAPDPPLPGYLVLTCSGGSRPRV</sequence>
<reference evidence="2" key="1">
    <citation type="journal article" date="2023" name="Science">
        <title>Genome structures resolve the early diversification of teleost fishes.</title>
        <authorList>
            <person name="Parey E."/>
            <person name="Louis A."/>
            <person name="Montfort J."/>
            <person name="Bouchez O."/>
            <person name="Roques C."/>
            <person name="Iampietro C."/>
            <person name="Lluch J."/>
            <person name="Castinel A."/>
            <person name="Donnadieu C."/>
            <person name="Desvignes T."/>
            <person name="Floi Bucao C."/>
            <person name="Jouanno E."/>
            <person name="Wen M."/>
            <person name="Mejri S."/>
            <person name="Dirks R."/>
            <person name="Jansen H."/>
            <person name="Henkel C."/>
            <person name="Chen W.J."/>
            <person name="Zahm M."/>
            <person name="Cabau C."/>
            <person name="Klopp C."/>
            <person name="Thompson A.W."/>
            <person name="Robinson-Rechavi M."/>
            <person name="Braasch I."/>
            <person name="Lecointre G."/>
            <person name="Bobe J."/>
            <person name="Postlethwait J.H."/>
            <person name="Berthelot C."/>
            <person name="Roest Crollius H."/>
            <person name="Guiguen Y."/>
        </authorList>
    </citation>
    <scope>NUCLEOTIDE SEQUENCE</scope>
    <source>
        <strain evidence="2">WJC10195</strain>
    </source>
</reference>
<dbReference type="Proteomes" id="UP001152622">
    <property type="component" value="Chromosome 10"/>
</dbReference>
<evidence type="ECO:0000313" key="2">
    <source>
        <dbReference type="EMBL" id="KAJ8348860.1"/>
    </source>
</evidence>
<dbReference type="EMBL" id="JAINUF010000010">
    <property type="protein sequence ID" value="KAJ8348860.1"/>
    <property type="molecule type" value="Genomic_DNA"/>
</dbReference>
<name>A0A9Q1F160_SYNKA</name>
<feature type="compositionally biased region" description="Pro residues" evidence="1">
    <location>
        <begin position="74"/>
        <end position="86"/>
    </location>
</feature>